<evidence type="ECO:0000313" key="7">
    <source>
        <dbReference type="Proteomes" id="UP001054925"/>
    </source>
</evidence>
<reference evidence="6" key="1">
    <citation type="submission" date="2021-12" db="EMBL/GenBank/DDBJ databases">
        <title>Draft genome sequence of Corynebacterium ammoniagenes strain T-723.</title>
        <authorList>
            <person name="Matsuzawa M."/>
            <person name="Hiratani M."/>
            <person name="Abe I."/>
            <person name="Tsuji Y."/>
            <person name="Nakamura J."/>
        </authorList>
    </citation>
    <scope>NUCLEOTIDE SEQUENCE</scope>
    <source>
        <strain evidence="6">T-723</strain>
    </source>
</reference>
<dbReference type="Pfam" id="PF13564">
    <property type="entry name" value="DoxX_2"/>
    <property type="match status" value="1"/>
</dbReference>
<keyword evidence="2 5" id="KW-0812">Transmembrane</keyword>
<evidence type="ECO:0008006" key="8">
    <source>
        <dbReference type="Google" id="ProtNLM"/>
    </source>
</evidence>
<comment type="subcellular location">
    <subcellularLocation>
        <location evidence="1">Membrane</location>
        <topology evidence="1">Multi-pass membrane protein</topology>
    </subcellularLocation>
</comment>
<accession>A0AAV5G2N6</accession>
<evidence type="ECO:0000313" key="6">
    <source>
        <dbReference type="EMBL" id="GJN42914.1"/>
    </source>
</evidence>
<proteinExistence type="predicted"/>
<evidence type="ECO:0000256" key="1">
    <source>
        <dbReference type="ARBA" id="ARBA00004141"/>
    </source>
</evidence>
<sequence length="119" mass="13251">MSLIPEPWWPVALLAIVLTGDIAMSILPMKFIRDCLEGVNFPREWWWTLLVIKSLAVVGLVAGIWIPGIALAATIGVIVYFACASYAHIRERFTGQEFWLNCLGMLALSIIVLGLSFIF</sequence>
<feature type="transmembrane region" description="Helical" evidence="5">
    <location>
        <begin position="98"/>
        <end position="118"/>
    </location>
</feature>
<protein>
    <recommendedName>
        <fullName evidence="8">DoxX-like family protein</fullName>
    </recommendedName>
</protein>
<keyword evidence="3 5" id="KW-1133">Transmembrane helix</keyword>
<feature type="transmembrane region" description="Helical" evidence="5">
    <location>
        <begin position="71"/>
        <end position="89"/>
    </location>
</feature>
<dbReference type="RefSeq" id="WP_236163795.1">
    <property type="nucleotide sequence ID" value="NZ_BQKK01000002.1"/>
</dbReference>
<evidence type="ECO:0000256" key="2">
    <source>
        <dbReference type="ARBA" id="ARBA00022692"/>
    </source>
</evidence>
<evidence type="ECO:0000256" key="3">
    <source>
        <dbReference type="ARBA" id="ARBA00022989"/>
    </source>
</evidence>
<dbReference type="GO" id="GO:0016020">
    <property type="term" value="C:membrane"/>
    <property type="evidence" value="ECO:0007669"/>
    <property type="project" value="UniProtKB-SubCell"/>
</dbReference>
<dbReference type="EMBL" id="BQKK01000002">
    <property type="protein sequence ID" value="GJN42914.1"/>
    <property type="molecule type" value="Genomic_DNA"/>
</dbReference>
<organism evidence="6 7">
    <name type="scientific">Corynebacterium ammoniagenes</name>
    <name type="common">Brevibacterium ammoniagenes</name>
    <dbReference type="NCBI Taxonomy" id="1697"/>
    <lineage>
        <taxon>Bacteria</taxon>
        <taxon>Bacillati</taxon>
        <taxon>Actinomycetota</taxon>
        <taxon>Actinomycetes</taxon>
        <taxon>Mycobacteriales</taxon>
        <taxon>Corynebacteriaceae</taxon>
        <taxon>Corynebacterium</taxon>
    </lineage>
</organism>
<dbReference type="AlphaFoldDB" id="A0AAV5G2N6"/>
<gene>
    <name evidence="6" type="ORF">CAT723_13930</name>
</gene>
<evidence type="ECO:0000256" key="4">
    <source>
        <dbReference type="ARBA" id="ARBA00023136"/>
    </source>
</evidence>
<comment type="caution">
    <text evidence="6">The sequence shown here is derived from an EMBL/GenBank/DDBJ whole genome shotgun (WGS) entry which is preliminary data.</text>
</comment>
<name>A0AAV5G2N6_CORAM</name>
<dbReference type="InterPro" id="IPR032808">
    <property type="entry name" value="DoxX"/>
</dbReference>
<dbReference type="Proteomes" id="UP001054925">
    <property type="component" value="Unassembled WGS sequence"/>
</dbReference>
<feature type="transmembrane region" description="Helical" evidence="5">
    <location>
        <begin position="12"/>
        <end position="32"/>
    </location>
</feature>
<feature type="transmembrane region" description="Helical" evidence="5">
    <location>
        <begin position="44"/>
        <end position="65"/>
    </location>
</feature>
<evidence type="ECO:0000256" key="5">
    <source>
        <dbReference type="SAM" id="Phobius"/>
    </source>
</evidence>
<keyword evidence="4 5" id="KW-0472">Membrane</keyword>